<proteinExistence type="inferred from homology"/>
<evidence type="ECO:0000256" key="6">
    <source>
        <dbReference type="SAM" id="Phobius"/>
    </source>
</evidence>
<name>A0A8C1AQX2_CYPCA</name>
<dbReference type="GeneTree" id="ENSGT00390000004490"/>
<keyword evidence="4 6" id="KW-1133">Transmembrane helix</keyword>
<dbReference type="Proteomes" id="UP001108240">
    <property type="component" value="Unplaced"/>
</dbReference>
<reference evidence="7" key="2">
    <citation type="submission" date="2025-09" db="UniProtKB">
        <authorList>
            <consortium name="Ensembl"/>
        </authorList>
    </citation>
    <scope>IDENTIFICATION</scope>
</reference>
<reference evidence="7" key="1">
    <citation type="submission" date="2025-08" db="UniProtKB">
        <authorList>
            <consortium name="Ensembl"/>
        </authorList>
    </citation>
    <scope>IDENTIFICATION</scope>
</reference>
<dbReference type="Pfam" id="PF15128">
    <property type="entry name" value="T_cell_tran_alt"/>
    <property type="match status" value="1"/>
</dbReference>
<dbReference type="AlphaFoldDB" id="A0A8C1AQX2"/>
<accession>A0A8C1AQX2</accession>
<dbReference type="GO" id="GO:0072675">
    <property type="term" value="P:osteoclast fusion"/>
    <property type="evidence" value="ECO:0007669"/>
    <property type="project" value="TreeGrafter"/>
</dbReference>
<evidence type="ECO:0000256" key="2">
    <source>
        <dbReference type="ARBA" id="ARBA00007537"/>
    </source>
</evidence>
<comment type="subcellular location">
    <subcellularLocation>
        <location evidence="1">Membrane</location>
    </subcellularLocation>
</comment>
<dbReference type="PANTHER" id="PTHR32267">
    <property type="entry name" value="T-CELL LEUKEMIA TRANSLOCATION-ALTERED GENE PROTEIN"/>
    <property type="match status" value="1"/>
</dbReference>
<keyword evidence="8" id="KW-1185">Reference proteome</keyword>
<feature type="transmembrane region" description="Helical" evidence="6">
    <location>
        <begin position="36"/>
        <end position="56"/>
    </location>
</feature>
<keyword evidence="5 6" id="KW-0472">Membrane</keyword>
<dbReference type="GO" id="GO:0016020">
    <property type="term" value="C:membrane"/>
    <property type="evidence" value="ECO:0007669"/>
    <property type="project" value="UniProtKB-SubCell"/>
</dbReference>
<evidence type="ECO:0000256" key="3">
    <source>
        <dbReference type="ARBA" id="ARBA00022692"/>
    </source>
</evidence>
<evidence type="ECO:0000313" key="8">
    <source>
        <dbReference type="Proteomes" id="UP001108240"/>
    </source>
</evidence>
<keyword evidence="3 6" id="KW-0812">Transmembrane</keyword>
<comment type="similarity">
    <text evidence="2">Belongs to the TCTA family.</text>
</comment>
<dbReference type="Ensembl" id="ENSCCRT00000023694.2">
    <property type="protein sequence ID" value="ENSCCRP00000021830.2"/>
    <property type="gene ID" value="ENSCCRG00000075404.1"/>
</dbReference>
<protein>
    <submittedName>
        <fullName evidence="7">T cell leukemia translocation altered</fullName>
    </submittedName>
</protein>
<evidence type="ECO:0000256" key="4">
    <source>
        <dbReference type="ARBA" id="ARBA00022989"/>
    </source>
</evidence>
<organism evidence="7 8">
    <name type="scientific">Cyprinus carpio carpio</name>
    <dbReference type="NCBI Taxonomy" id="630221"/>
    <lineage>
        <taxon>Eukaryota</taxon>
        <taxon>Metazoa</taxon>
        <taxon>Chordata</taxon>
        <taxon>Craniata</taxon>
        <taxon>Vertebrata</taxon>
        <taxon>Euteleostomi</taxon>
        <taxon>Actinopterygii</taxon>
        <taxon>Neopterygii</taxon>
        <taxon>Teleostei</taxon>
        <taxon>Ostariophysi</taxon>
        <taxon>Cypriniformes</taxon>
        <taxon>Cyprinidae</taxon>
        <taxon>Cyprininae</taxon>
        <taxon>Cyprinus</taxon>
    </lineage>
</organism>
<evidence type="ECO:0000256" key="1">
    <source>
        <dbReference type="ARBA" id="ARBA00004370"/>
    </source>
</evidence>
<evidence type="ECO:0000256" key="5">
    <source>
        <dbReference type="ARBA" id="ARBA00023136"/>
    </source>
</evidence>
<evidence type="ECO:0000313" key="7">
    <source>
        <dbReference type="Ensembl" id="ENSCCRP00000021830.2"/>
    </source>
</evidence>
<sequence length="159" mass="17541">MEESWDFEFLSRMVDSLVSFLSEFVDDWLANDMRVAVFKILFTWLIISLVAIHFAWKVYGNTVNDMYYRQGTGGQNGGTPDTAPHLSGWESAAGDAMKTHHSCGPLCPAAHLQPLQKTQPGLECLMTTYCESTMMLSSPAVGAAEHLKDSSALSPSIFE</sequence>
<dbReference type="PANTHER" id="PTHR32267:SF2">
    <property type="entry name" value="T-CELL LEUKEMIA TRANSLOCATION-ALTERED GENE PROTEIN"/>
    <property type="match status" value="1"/>
</dbReference>
<dbReference type="InterPro" id="IPR016560">
    <property type="entry name" value="TCTA"/>
</dbReference>